<dbReference type="PANTHER" id="PTHR34478:SF2">
    <property type="entry name" value="MEMBRANE PROTEIN"/>
    <property type="match status" value="1"/>
</dbReference>
<keyword evidence="3" id="KW-0812">Transmembrane</keyword>
<name>A0A6J4MD76_9BACT</name>
<keyword evidence="4" id="KW-1133">Transmembrane helix</keyword>
<proteinExistence type="inferred from homology"/>
<dbReference type="PROSITE" id="PS51257">
    <property type="entry name" value="PROKAR_LIPOPROTEIN"/>
    <property type="match status" value="1"/>
</dbReference>
<feature type="coiled-coil region" evidence="6">
    <location>
        <begin position="136"/>
        <end position="163"/>
    </location>
</feature>
<dbReference type="PANTHER" id="PTHR34478">
    <property type="entry name" value="PROTEIN LEMA"/>
    <property type="match status" value="1"/>
</dbReference>
<dbReference type="Pfam" id="PF04011">
    <property type="entry name" value="LemA"/>
    <property type="match status" value="1"/>
</dbReference>
<keyword evidence="5" id="KW-0472">Membrane</keyword>
<dbReference type="SUPFAM" id="SSF140478">
    <property type="entry name" value="LemA-like"/>
    <property type="match status" value="1"/>
</dbReference>
<evidence type="ECO:0000256" key="5">
    <source>
        <dbReference type="ARBA" id="ARBA00023136"/>
    </source>
</evidence>
<keyword evidence="6" id="KW-0175">Coiled coil</keyword>
<organism evidence="8">
    <name type="scientific">uncultured Gemmatimonadota bacterium</name>
    <dbReference type="NCBI Taxonomy" id="203437"/>
    <lineage>
        <taxon>Bacteria</taxon>
        <taxon>Pseudomonadati</taxon>
        <taxon>Gemmatimonadota</taxon>
        <taxon>environmental samples</taxon>
    </lineage>
</organism>
<dbReference type="InterPro" id="IPR023353">
    <property type="entry name" value="LemA-like_dom_sf"/>
</dbReference>
<evidence type="ECO:0000256" key="3">
    <source>
        <dbReference type="ARBA" id="ARBA00022692"/>
    </source>
</evidence>
<gene>
    <name evidence="8" type="ORF">AVDCRST_MAG89-3501</name>
</gene>
<protein>
    <submittedName>
        <fullName evidence="8">LemA family protein</fullName>
    </submittedName>
</protein>
<dbReference type="GO" id="GO:0016020">
    <property type="term" value="C:membrane"/>
    <property type="evidence" value="ECO:0007669"/>
    <property type="project" value="UniProtKB-SubCell"/>
</dbReference>
<dbReference type="Gene3D" id="1.20.1440.20">
    <property type="entry name" value="LemA-like domain"/>
    <property type="match status" value="1"/>
</dbReference>
<evidence type="ECO:0000313" key="8">
    <source>
        <dbReference type="EMBL" id="CAA9357025.1"/>
    </source>
</evidence>
<reference evidence="8" key="1">
    <citation type="submission" date="2020-02" db="EMBL/GenBank/DDBJ databases">
        <authorList>
            <person name="Meier V. D."/>
        </authorList>
    </citation>
    <scope>NUCLEOTIDE SEQUENCE</scope>
    <source>
        <strain evidence="8">AVDCRST_MAG89</strain>
    </source>
</reference>
<feature type="region of interest" description="Disordered" evidence="7">
    <location>
        <begin position="182"/>
        <end position="209"/>
    </location>
</feature>
<evidence type="ECO:0000256" key="6">
    <source>
        <dbReference type="SAM" id="Coils"/>
    </source>
</evidence>
<comment type="similarity">
    <text evidence="2">Belongs to the LemA family.</text>
</comment>
<dbReference type="AlphaFoldDB" id="A0A6J4MD76"/>
<evidence type="ECO:0000256" key="2">
    <source>
        <dbReference type="ARBA" id="ARBA00008854"/>
    </source>
</evidence>
<sequence length="209" mass="22360">MRLANIVAVAALGASLSGCGYNRIQQLDETVEQARANVGVELTARNQLIPNLVKTVEGAAGFERGTFTDVARARSGQAVAQAEQGLQQSAQKLNQAVQAGDVSAMAAADEQVTRGIGTFINVSREAYPNLNATQGFRGLQDQLAESENRIAVARRDYNGAVREYNTYIRQFPQAMTARFSGATRKEPYREPAGSNEAPKVDFGGAPKAP</sequence>
<evidence type="ECO:0000256" key="7">
    <source>
        <dbReference type="SAM" id="MobiDB-lite"/>
    </source>
</evidence>
<comment type="subcellular location">
    <subcellularLocation>
        <location evidence="1">Membrane</location>
        <topology evidence="1">Single-pass membrane protein</topology>
    </subcellularLocation>
</comment>
<evidence type="ECO:0000256" key="1">
    <source>
        <dbReference type="ARBA" id="ARBA00004167"/>
    </source>
</evidence>
<accession>A0A6J4MD76</accession>
<dbReference type="EMBL" id="CADCTV010000729">
    <property type="protein sequence ID" value="CAA9357025.1"/>
    <property type="molecule type" value="Genomic_DNA"/>
</dbReference>
<evidence type="ECO:0000256" key="4">
    <source>
        <dbReference type="ARBA" id="ARBA00022989"/>
    </source>
</evidence>
<dbReference type="InterPro" id="IPR007156">
    <property type="entry name" value="MamQ_LemA"/>
</dbReference>